<accession>G8QN74</accession>
<evidence type="ECO:0000256" key="1">
    <source>
        <dbReference type="SAM" id="Coils"/>
    </source>
</evidence>
<protein>
    <submittedName>
        <fullName evidence="2">Uncharacterized protein</fullName>
    </submittedName>
</protein>
<gene>
    <name evidence="2" type="ordered locus">Dsui_2563</name>
</gene>
<organism evidence="2 3">
    <name type="scientific">Azospira oryzae (strain ATCC BAA-33 / DSM 13638 / PS)</name>
    <name type="common">Dechlorosoma suillum</name>
    <dbReference type="NCBI Taxonomy" id="640081"/>
    <lineage>
        <taxon>Bacteria</taxon>
        <taxon>Pseudomonadati</taxon>
        <taxon>Pseudomonadota</taxon>
        <taxon>Betaproteobacteria</taxon>
        <taxon>Rhodocyclales</taxon>
        <taxon>Rhodocyclaceae</taxon>
        <taxon>Azospira</taxon>
    </lineage>
</organism>
<dbReference type="AlphaFoldDB" id="G8QN74"/>
<evidence type="ECO:0000313" key="3">
    <source>
        <dbReference type="Proteomes" id="UP000005633"/>
    </source>
</evidence>
<proteinExistence type="predicted"/>
<keyword evidence="1" id="KW-0175">Coiled coil</keyword>
<feature type="coiled-coil region" evidence="1">
    <location>
        <begin position="7"/>
        <end position="34"/>
    </location>
</feature>
<name>G8QN74_AZOOP</name>
<reference evidence="2 3" key="1">
    <citation type="journal article" date="2012" name="J. Bacteriol.">
        <title>Complete genome sequence of the anaerobic perchlorate-reducing bacterium Azospira suillum strain PS.</title>
        <authorList>
            <person name="Byrne-Bailey K.G."/>
            <person name="Coates J.D."/>
        </authorList>
    </citation>
    <scope>NUCLEOTIDE SEQUENCE [LARGE SCALE GENOMIC DNA]</scope>
    <source>
        <strain evidence="3">ATCC BAA-33 / DSM 13638 / PS</strain>
    </source>
</reference>
<dbReference type="HOGENOM" id="CLU_2696602_0_0_4"/>
<dbReference type="EMBL" id="CP003153">
    <property type="protein sequence ID" value="AEV26914.1"/>
    <property type="molecule type" value="Genomic_DNA"/>
</dbReference>
<dbReference type="Proteomes" id="UP000005633">
    <property type="component" value="Chromosome"/>
</dbReference>
<dbReference type="RefSeq" id="WP_014237595.1">
    <property type="nucleotide sequence ID" value="NC_016616.1"/>
</dbReference>
<dbReference type="KEGG" id="dsu:Dsui_2563"/>
<sequence>MDHSEYINLLEQDRDNMMEQREEYRLQRDQLLEALEYIAKGYRKVGDMEEFITDSETFQRIARAAIAKATGKE</sequence>
<evidence type="ECO:0000313" key="2">
    <source>
        <dbReference type="EMBL" id="AEV26914.1"/>
    </source>
</evidence>